<comment type="function">
    <text evidence="18">Core subunit of the mitochondrial membrane respiratory chain NADH dehydrogenase (Complex I) which catalyzes electron transfer from NADH through the respiratory chain, using ubiquinone as an electron acceptor. Essential for the catalytic activity and assembly of complex I.</text>
</comment>
<keyword evidence="8 18" id="KW-0812">Transmembrane</keyword>
<evidence type="ECO:0000256" key="15">
    <source>
        <dbReference type="ARBA" id="ARBA00023128"/>
    </source>
</evidence>
<dbReference type="CTD" id="4536"/>
<evidence type="ECO:0000256" key="16">
    <source>
        <dbReference type="ARBA" id="ARBA00023136"/>
    </source>
</evidence>
<dbReference type="RefSeq" id="YP_009450283.1">
    <property type="nucleotide sequence ID" value="NC_036671.1"/>
</dbReference>
<feature type="transmembrane region" description="Helical" evidence="18">
    <location>
        <begin position="149"/>
        <end position="166"/>
    </location>
</feature>
<dbReference type="GO" id="GO:0006120">
    <property type="term" value="P:mitochondrial electron transport, NADH to ubiquinone"/>
    <property type="evidence" value="ECO:0007669"/>
    <property type="project" value="InterPro"/>
</dbReference>
<feature type="transmembrane region" description="Helical" evidence="18">
    <location>
        <begin position="197"/>
        <end position="218"/>
    </location>
</feature>
<dbReference type="PANTHER" id="PTHR46552:SF1">
    <property type="entry name" value="NADH-UBIQUINONE OXIDOREDUCTASE CHAIN 2"/>
    <property type="match status" value="1"/>
</dbReference>
<comment type="catalytic activity">
    <reaction evidence="17 18">
        <text>a ubiquinone + NADH + 5 H(+)(in) = a ubiquinol + NAD(+) + 4 H(+)(out)</text>
        <dbReference type="Rhea" id="RHEA:29091"/>
        <dbReference type="Rhea" id="RHEA-COMP:9565"/>
        <dbReference type="Rhea" id="RHEA-COMP:9566"/>
        <dbReference type="ChEBI" id="CHEBI:15378"/>
        <dbReference type="ChEBI" id="CHEBI:16389"/>
        <dbReference type="ChEBI" id="CHEBI:17976"/>
        <dbReference type="ChEBI" id="CHEBI:57540"/>
        <dbReference type="ChEBI" id="CHEBI:57945"/>
        <dbReference type="EC" id="7.1.1.2"/>
    </reaction>
</comment>
<dbReference type="EC" id="7.1.1.2" evidence="4 18"/>
<proteinExistence type="inferred from homology"/>
<name>A0A343A052_9HEMI</name>
<feature type="transmembrane region" description="Helical" evidence="18">
    <location>
        <begin position="238"/>
        <end position="257"/>
    </location>
</feature>
<evidence type="ECO:0000256" key="17">
    <source>
        <dbReference type="ARBA" id="ARBA00049551"/>
    </source>
</evidence>
<evidence type="ECO:0000256" key="14">
    <source>
        <dbReference type="ARBA" id="ARBA00023075"/>
    </source>
</evidence>
<evidence type="ECO:0000256" key="10">
    <source>
        <dbReference type="ARBA" id="ARBA00022967"/>
    </source>
</evidence>
<evidence type="ECO:0000256" key="11">
    <source>
        <dbReference type="ARBA" id="ARBA00022982"/>
    </source>
</evidence>
<keyword evidence="15 18" id="KW-0496">Mitochondrion</keyword>
<keyword evidence="6" id="KW-0813">Transport</keyword>
<evidence type="ECO:0000256" key="1">
    <source>
        <dbReference type="ARBA" id="ARBA00003257"/>
    </source>
</evidence>
<keyword evidence="14 18" id="KW-0830">Ubiquinone</keyword>
<comment type="similarity">
    <text evidence="3 18">Belongs to the complex I subunit 2 family.</text>
</comment>
<dbReference type="EMBL" id="KX034086">
    <property type="protein sequence ID" value="AOW68973.1"/>
    <property type="molecule type" value="Genomic_DNA"/>
</dbReference>
<dbReference type="GeneID" id="35448090"/>
<evidence type="ECO:0000256" key="2">
    <source>
        <dbReference type="ARBA" id="ARBA00004448"/>
    </source>
</evidence>
<comment type="subcellular location">
    <subcellularLocation>
        <location evidence="2 18">Mitochondrion inner membrane</location>
        <topology evidence="2 18">Multi-pass membrane protein</topology>
    </subcellularLocation>
</comment>
<comment type="function">
    <text evidence="1">Core subunit of the mitochondrial membrane respiratory chain NADH dehydrogenase (Complex I) that is believed to belong to the minimal assembly required for catalysis. Complex I functions in the transfer of electrons from NADH to the respiratory chain. The immediate electron acceptor for the enzyme is believed to be ubiquinone.</text>
</comment>
<evidence type="ECO:0000256" key="8">
    <source>
        <dbReference type="ARBA" id="ARBA00022692"/>
    </source>
</evidence>
<feature type="transmembrane region" description="Helical" evidence="18">
    <location>
        <begin position="91"/>
        <end position="113"/>
    </location>
</feature>
<keyword evidence="16 18" id="KW-0472">Membrane</keyword>
<evidence type="ECO:0000256" key="18">
    <source>
        <dbReference type="RuleBase" id="RU003403"/>
    </source>
</evidence>
<feature type="transmembrane region" description="Helical" evidence="18">
    <location>
        <begin position="269"/>
        <end position="289"/>
    </location>
</feature>
<evidence type="ECO:0000256" key="13">
    <source>
        <dbReference type="ARBA" id="ARBA00023027"/>
    </source>
</evidence>
<evidence type="ECO:0000256" key="6">
    <source>
        <dbReference type="ARBA" id="ARBA00022448"/>
    </source>
</evidence>
<organism evidence="20">
    <name type="scientific">Notonecta chinensis</name>
    <dbReference type="NCBI Taxonomy" id="642072"/>
    <lineage>
        <taxon>Eukaryota</taxon>
        <taxon>Metazoa</taxon>
        <taxon>Ecdysozoa</taxon>
        <taxon>Arthropoda</taxon>
        <taxon>Hexapoda</taxon>
        <taxon>Insecta</taxon>
        <taxon>Pterygota</taxon>
        <taxon>Neoptera</taxon>
        <taxon>Paraneoptera</taxon>
        <taxon>Hemiptera</taxon>
        <taxon>Heteroptera</taxon>
        <taxon>Panheteroptera</taxon>
        <taxon>Nepomorpha</taxon>
        <taxon>Notonectidae</taxon>
        <taxon>Notonectinae</taxon>
        <taxon>Notonecta</taxon>
    </lineage>
</organism>
<keyword evidence="9 18" id="KW-0999">Mitochondrion inner membrane</keyword>
<dbReference type="InterPro" id="IPR050175">
    <property type="entry name" value="Complex_I_Subunit_2"/>
</dbReference>
<feature type="transmembrane region" description="Helical" evidence="18">
    <location>
        <begin position="7"/>
        <end position="22"/>
    </location>
</feature>
<evidence type="ECO:0000256" key="7">
    <source>
        <dbReference type="ARBA" id="ARBA00022660"/>
    </source>
</evidence>
<dbReference type="Pfam" id="PF00361">
    <property type="entry name" value="Proton_antipo_M"/>
    <property type="match status" value="1"/>
</dbReference>
<keyword evidence="11 18" id="KW-0249">Electron transport</keyword>
<feature type="transmembrane region" description="Helical" evidence="18">
    <location>
        <begin position="57"/>
        <end position="76"/>
    </location>
</feature>
<evidence type="ECO:0000313" key="20">
    <source>
        <dbReference type="EMBL" id="AOW68973.1"/>
    </source>
</evidence>
<dbReference type="PRINTS" id="PR01436">
    <property type="entry name" value="NADHDHGNASE2"/>
</dbReference>
<keyword evidence="7 18" id="KW-0679">Respiratory chain</keyword>
<dbReference type="AlphaFoldDB" id="A0A343A052"/>
<evidence type="ECO:0000256" key="5">
    <source>
        <dbReference type="ARBA" id="ARBA00021008"/>
    </source>
</evidence>
<sequence length="336" mass="38820">MTKNSSKLLFLLTMIIGTMMVLSSNNWLSMWMGLEINMISFIPLISKSKNNLSSESMMLYFLVQSMGSVLFLMMIITNSSIMVSPTMINDVINIVMTSSLLLKVGAAPFHFWLPEIMEKMNWMSCMIIMTWQKLAPLTILSMMLDKNNFIMIIAITSTTVGAIGGLNQTSMRKIMAYSSISHLGWMLSCMKFENEMWMNYLIIYALIVIMTTMMFNYYSMFYLNQMNMNSNSMMEKVMYSSLMLSMGGLPPFLGFLPKWMVIQAMMSKSMYLVLTMMVLTTLITLFYYLRMISTIIMINSTMSKWSLKTKNQNKFMQLMLMFINTMLPMVMTVNLF</sequence>
<keyword evidence="13 18" id="KW-0520">NAD</keyword>
<keyword evidence="10 18" id="KW-1278">Translocase</keyword>
<feature type="domain" description="NADH:quinone oxidoreductase/Mrp antiporter transmembrane" evidence="19">
    <location>
        <begin position="24"/>
        <end position="284"/>
    </location>
</feature>
<protein>
    <recommendedName>
        <fullName evidence="5 18">NADH-ubiquinone oxidoreductase chain 2</fullName>
        <ecNumber evidence="4 18">7.1.1.2</ecNumber>
    </recommendedName>
</protein>
<dbReference type="GO" id="GO:0005743">
    <property type="term" value="C:mitochondrial inner membrane"/>
    <property type="evidence" value="ECO:0007669"/>
    <property type="project" value="UniProtKB-SubCell"/>
</dbReference>
<accession>A0A343A052</accession>
<evidence type="ECO:0000256" key="9">
    <source>
        <dbReference type="ARBA" id="ARBA00022792"/>
    </source>
</evidence>
<keyword evidence="12 18" id="KW-1133">Transmembrane helix</keyword>
<dbReference type="GO" id="GO:0008137">
    <property type="term" value="F:NADH dehydrogenase (ubiquinone) activity"/>
    <property type="evidence" value="ECO:0007669"/>
    <property type="project" value="UniProtKB-EC"/>
</dbReference>
<evidence type="ECO:0000259" key="19">
    <source>
        <dbReference type="Pfam" id="PF00361"/>
    </source>
</evidence>
<evidence type="ECO:0000256" key="3">
    <source>
        <dbReference type="ARBA" id="ARBA00007012"/>
    </source>
</evidence>
<dbReference type="PANTHER" id="PTHR46552">
    <property type="entry name" value="NADH-UBIQUINONE OXIDOREDUCTASE CHAIN 2"/>
    <property type="match status" value="1"/>
</dbReference>
<evidence type="ECO:0000256" key="12">
    <source>
        <dbReference type="ARBA" id="ARBA00022989"/>
    </source>
</evidence>
<gene>
    <name evidence="20" type="primary">ND2</name>
</gene>
<evidence type="ECO:0000256" key="4">
    <source>
        <dbReference type="ARBA" id="ARBA00012944"/>
    </source>
</evidence>
<reference evidence="20" key="1">
    <citation type="submission" date="2016-04" db="EMBL/GenBank/DDBJ databases">
        <title>Complete mitochondrial genome of Notonecta chinensis.</title>
        <authorList>
            <person name="Li M."/>
        </authorList>
    </citation>
    <scope>NUCLEOTIDE SEQUENCE</scope>
</reference>
<dbReference type="InterPro" id="IPR003917">
    <property type="entry name" value="NADH_UbQ_OxRdtase_chain2"/>
</dbReference>
<dbReference type="InterPro" id="IPR001750">
    <property type="entry name" value="ND/Mrp_TM"/>
</dbReference>
<geneLocation type="mitochondrion" evidence="20"/>
<feature type="transmembrane region" description="Helical" evidence="18">
    <location>
        <begin position="315"/>
        <end position="335"/>
    </location>
</feature>